<keyword evidence="9" id="KW-0966">Cell projection</keyword>
<evidence type="ECO:0000313" key="10">
    <source>
        <dbReference type="Proteomes" id="UP000643810"/>
    </source>
</evidence>
<comment type="caution">
    <text evidence="9">The sequence shown here is derived from an EMBL/GenBank/DDBJ whole genome shotgun (WGS) entry which is preliminary data.</text>
</comment>
<dbReference type="PANTHER" id="PTHR34982:SF1">
    <property type="entry name" value="FLAGELLAR ASSEMBLY PROTEIN FLIH"/>
    <property type="match status" value="1"/>
</dbReference>
<keyword evidence="4" id="KW-1005">Bacterial flagellum biogenesis</keyword>
<comment type="function">
    <text evidence="1">Needed for flagellar regrowth and assembly.</text>
</comment>
<evidence type="ECO:0000256" key="6">
    <source>
        <dbReference type="ARBA" id="ARBA00023225"/>
    </source>
</evidence>
<keyword evidence="6" id="KW-1006">Bacterial flagellum protein export</keyword>
<evidence type="ECO:0000256" key="5">
    <source>
        <dbReference type="ARBA" id="ARBA00022927"/>
    </source>
</evidence>
<keyword evidence="10" id="KW-1185">Reference proteome</keyword>
<keyword evidence="5" id="KW-0653">Protein transport</keyword>
<comment type="similarity">
    <text evidence="2">Belongs to the FliH family.</text>
</comment>
<evidence type="ECO:0000256" key="7">
    <source>
        <dbReference type="SAM" id="MobiDB-lite"/>
    </source>
</evidence>
<dbReference type="EMBL" id="JACOPG010000001">
    <property type="protein sequence ID" value="MBC5685301.1"/>
    <property type="molecule type" value="Genomic_DNA"/>
</dbReference>
<evidence type="ECO:0000313" key="9">
    <source>
        <dbReference type="EMBL" id="MBC5685301.1"/>
    </source>
</evidence>
<gene>
    <name evidence="9" type="ORF">H8R94_01505</name>
</gene>
<accession>A0ABR7GCY9</accession>
<keyword evidence="3" id="KW-0813">Transport</keyword>
<dbReference type="InterPro" id="IPR051472">
    <property type="entry name" value="T3SS_Stator/FliH"/>
</dbReference>
<protein>
    <submittedName>
        <fullName evidence="9">Flagellar biosynthesis protein</fullName>
    </submittedName>
</protein>
<keyword evidence="9" id="KW-0282">Flagellum</keyword>
<reference evidence="9 10" key="1">
    <citation type="submission" date="2020-08" db="EMBL/GenBank/DDBJ databases">
        <title>Genome public.</title>
        <authorList>
            <person name="Liu C."/>
            <person name="Sun Q."/>
        </authorList>
    </citation>
    <scope>NUCLEOTIDE SEQUENCE [LARGE SCALE GENOMIC DNA]</scope>
    <source>
        <strain evidence="9 10">NSJ-9</strain>
    </source>
</reference>
<dbReference type="PANTHER" id="PTHR34982">
    <property type="entry name" value="YOP PROTEINS TRANSLOCATION PROTEIN L"/>
    <property type="match status" value="1"/>
</dbReference>
<feature type="compositionally biased region" description="Basic and acidic residues" evidence="7">
    <location>
        <begin position="45"/>
        <end position="60"/>
    </location>
</feature>
<proteinExistence type="inferred from homology"/>
<evidence type="ECO:0000256" key="4">
    <source>
        <dbReference type="ARBA" id="ARBA00022795"/>
    </source>
</evidence>
<dbReference type="InterPro" id="IPR018035">
    <property type="entry name" value="Flagellar_FliH/T3SS_HrpE"/>
</dbReference>
<feature type="region of interest" description="Disordered" evidence="7">
    <location>
        <begin position="38"/>
        <end position="66"/>
    </location>
</feature>
<evidence type="ECO:0000256" key="1">
    <source>
        <dbReference type="ARBA" id="ARBA00003041"/>
    </source>
</evidence>
<dbReference type="Pfam" id="PF02108">
    <property type="entry name" value="FliH"/>
    <property type="match status" value="1"/>
</dbReference>
<dbReference type="Proteomes" id="UP000643810">
    <property type="component" value="Unassembled WGS sequence"/>
</dbReference>
<keyword evidence="9" id="KW-0969">Cilium</keyword>
<sequence>MPEEAEEAEPEIDYVAQAKEEADAILSEAREQADAILAEAGEQADAMRSHAEAEGQKEGYEQGLQEAAARQRELESRMQAEKEQLQADYDQKQKNMEHELVDVVCDVVEKVFLVQFGDKKEIIWHAVDQALANIEGSKEFMIRVGEANLEFLRAHKEELQAKVGQDMTLDIVLDPLLDETQCMIETDGGLFDCGMDTQMRNLIKDIKSLS</sequence>
<evidence type="ECO:0000256" key="3">
    <source>
        <dbReference type="ARBA" id="ARBA00022448"/>
    </source>
</evidence>
<evidence type="ECO:0000256" key="2">
    <source>
        <dbReference type="ARBA" id="ARBA00006602"/>
    </source>
</evidence>
<name>A0ABR7GCY9_9FIRM</name>
<organism evidence="9 10">
    <name type="scientific">Roseburia lenta</name>
    <dbReference type="NCBI Taxonomy" id="2763061"/>
    <lineage>
        <taxon>Bacteria</taxon>
        <taxon>Bacillati</taxon>
        <taxon>Bacillota</taxon>
        <taxon>Clostridia</taxon>
        <taxon>Lachnospirales</taxon>
        <taxon>Lachnospiraceae</taxon>
        <taxon>Roseburia</taxon>
    </lineage>
</organism>
<feature type="domain" description="Flagellar assembly protein FliH/Type III secretion system HrpE" evidence="8">
    <location>
        <begin position="76"/>
        <end position="201"/>
    </location>
</feature>
<evidence type="ECO:0000259" key="8">
    <source>
        <dbReference type="Pfam" id="PF02108"/>
    </source>
</evidence>